<dbReference type="Gene3D" id="1.10.10.60">
    <property type="entry name" value="Homeodomain-like"/>
    <property type="match status" value="2"/>
</dbReference>
<dbReference type="SMART" id="SM00342">
    <property type="entry name" value="HTH_ARAC"/>
    <property type="match status" value="1"/>
</dbReference>
<dbReference type="Pfam" id="PF12852">
    <property type="entry name" value="Cupin_6"/>
    <property type="match status" value="1"/>
</dbReference>
<proteinExistence type="predicted"/>
<dbReference type="PROSITE" id="PS01124">
    <property type="entry name" value="HTH_ARAC_FAMILY_2"/>
    <property type="match status" value="1"/>
</dbReference>
<dbReference type="PROSITE" id="PS00041">
    <property type="entry name" value="HTH_ARAC_FAMILY_1"/>
    <property type="match status" value="1"/>
</dbReference>
<dbReference type="AlphaFoldDB" id="A0A9X2T6X2"/>
<evidence type="ECO:0000256" key="3">
    <source>
        <dbReference type="ARBA" id="ARBA00023163"/>
    </source>
</evidence>
<organism evidence="5 6">
    <name type="scientific">Ancylobacter mangrovi</name>
    <dbReference type="NCBI Taxonomy" id="2972472"/>
    <lineage>
        <taxon>Bacteria</taxon>
        <taxon>Pseudomonadati</taxon>
        <taxon>Pseudomonadota</taxon>
        <taxon>Alphaproteobacteria</taxon>
        <taxon>Hyphomicrobiales</taxon>
        <taxon>Xanthobacteraceae</taxon>
        <taxon>Ancylobacter</taxon>
    </lineage>
</organism>
<dbReference type="InterPro" id="IPR018060">
    <property type="entry name" value="HTH_AraC"/>
</dbReference>
<feature type="domain" description="HTH araC/xylS-type" evidence="4">
    <location>
        <begin position="217"/>
        <end position="315"/>
    </location>
</feature>
<dbReference type="SUPFAM" id="SSF46689">
    <property type="entry name" value="Homeodomain-like"/>
    <property type="match status" value="2"/>
</dbReference>
<dbReference type="PANTHER" id="PTHR46796">
    <property type="entry name" value="HTH-TYPE TRANSCRIPTIONAL ACTIVATOR RHAS-RELATED"/>
    <property type="match status" value="1"/>
</dbReference>
<comment type="caution">
    <text evidence="5">The sequence shown here is derived from an EMBL/GenBank/DDBJ whole genome shotgun (WGS) entry which is preliminary data.</text>
</comment>
<evidence type="ECO:0000256" key="1">
    <source>
        <dbReference type="ARBA" id="ARBA00023015"/>
    </source>
</evidence>
<evidence type="ECO:0000313" key="5">
    <source>
        <dbReference type="EMBL" id="MCS0496884.1"/>
    </source>
</evidence>
<dbReference type="InterPro" id="IPR018062">
    <property type="entry name" value="HTH_AraC-typ_CS"/>
</dbReference>
<protein>
    <submittedName>
        <fullName evidence="5">AraC family transcriptional regulator</fullName>
    </submittedName>
</protein>
<accession>A0A9X2T6X2</accession>
<gene>
    <name evidence="5" type="ORF">NVS89_17500</name>
</gene>
<dbReference type="InterPro" id="IPR009057">
    <property type="entry name" value="Homeodomain-like_sf"/>
</dbReference>
<dbReference type="GO" id="GO:0043565">
    <property type="term" value="F:sequence-specific DNA binding"/>
    <property type="evidence" value="ECO:0007669"/>
    <property type="project" value="InterPro"/>
</dbReference>
<keyword evidence="1" id="KW-0805">Transcription regulation</keyword>
<dbReference type="Proteomes" id="UP001151088">
    <property type="component" value="Unassembled WGS sequence"/>
</dbReference>
<keyword evidence="6" id="KW-1185">Reference proteome</keyword>
<keyword evidence="2" id="KW-0238">DNA-binding</keyword>
<dbReference type="GO" id="GO:0003700">
    <property type="term" value="F:DNA-binding transcription factor activity"/>
    <property type="evidence" value="ECO:0007669"/>
    <property type="project" value="InterPro"/>
</dbReference>
<keyword evidence="3" id="KW-0804">Transcription</keyword>
<name>A0A9X2T6X2_9HYPH</name>
<evidence type="ECO:0000313" key="6">
    <source>
        <dbReference type="Proteomes" id="UP001151088"/>
    </source>
</evidence>
<evidence type="ECO:0000259" key="4">
    <source>
        <dbReference type="PROSITE" id="PS01124"/>
    </source>
</evidence>
<dbReference type="RefSeq" id="WP_258734043.1">
    <property type="nucleotide sequence ID" value="NZ_JANTHZ010000008.1"/>
</dbReference>
<dbReference type="InterPro" id="IPR020449">
    <property type="entry name" value="Tscrpt_reg_AraC-type_HTH"/>
</dbReference>
<sequence>MLDRAEKLRDRSEMISDPLSQILNLLDARCILSGGLIASGTWVRRFARPNALKIMAVVEGDCWLLMDTFPAPLRLTKGDIFLVNGKHAMTLASEPAPPAPDVTSGAIRAVSDIVAHRHDGDTLIMGGHVAVDAVRQSLLLDVLPPAVHVASTTPQAPMLDWLLDQLVREDRVNQAGAEATRALLAQLLFVQSLRATLLAEGAETSGWLKALGDRRLAPALQMIHADPARNWTIAELARGVGMSRTGFALRFRDVAGMAPLAYVFNWRMRLAECKLRDIGVPLSELAREVGYSSESAFSNAFKRATGVSPKRFRSQLSANVAKVD</sequence>
<dbReference type="PRINTS" id="PR00032">
    <property type="entry name" value="HTHARAC"/>
</dbReference>
<dbReference type="PANTHER" id="PTHR46796:SF7">
    <property type="entry name" value="ARAC FAMILY TRANSCRIPTIONAL REGULATOR"/>
    <property type="match status" value="1"/>
</dbReference>
<dbReference type="InterPro" id="IPR032783">
    <property type="entry name" value="AraC_lig"/>
</dbReference>
<reference evidence="5" key="1">
    <citation type="submission" date="2022-08" db="EMBL/GenBank/DDBJ databases">
        <authorList>
            <person name="Li F."/>
        </authorList>
    </citation>
    <scope>NUCLEOTIDE SEQUENCE</scope>
    <source>
        <strain evidence="5">MQZ15Z-1</strain>
    </source>
</reference>
<dbReference type="Pfam" id="PF12833">
    <property type="entry name" value="HTH_18"/>
    <property type="match status" value="1"/>
</dbReference>
<dbReference type="EMBL" id="JANTHZ010000008">
    <property type="protein sequence ID" value="MCS0496884.1"/>
    <property type="molecule type" value="Genomic_DNA"/>
</dbReference>
<dbReference type="InterPro" id="IPR050204">
    <property type="entry name" value="AraC_XylS_family_regulators"/>
</dbReference>
<evidence type="ECO:0000256" key="2">
    <source>
        <dbReference type="ARBA" id="ARBA00023125"/>
    </source>
</evidence>